<evidence type="ECO:0000313" key="10">
    <source>
        <dbReference type="Proteomes" id="UP000533598"/>
    </source>
</evidence>
<comment type="subcellular location">
    <subcellularLocation>
        <location evidence="1">Cell membrane</location>
        <topology evidence="1">Peripheral membrane protein</topology>
    </subcellularLocation>
</comment>
<dbReference type="GO" id="GO:0016887">
    <property type="term" value="F:ATP hydrolysis activity"/>
    <property type="evidence" value="ECO:0007669"/>
    <property type="project" value="InterPro"/>
</dbReference>
<comment type="caution">
    <text evidence="9">The sequence shown here is derived from an EMBL/GenBank/DDBJ whole genome shotgun (WGS) entry which is preliminary data.</text>
</comment>
<accession>A0A7W7FSQ6</accession>
<sequence>MSVLSVAELTVSTAHRALVRGVSFEVARGERVGLIGESGSGKTMTAAAVMGLLPEGVRATGSVRLSGVDGDLLRLRERELARVRGRRMAMVFQEPMTALNPAMRVGRQVAEAMTLHRTRTRRAAKAAAVELLDQVRLPDPEITARAYPHELSGGQRQRVLLAMALANDPEVLICDEPTTALDVTVQAKLLKLIRAVTEERGTALLFITHDLAVVADMCERVLVMHGGRVVDAGPLPGLFTSPRHPYTQGLLAASDLEKLDEHGKLRTITWNGDD</sequence>
<dbReference type="Gene3D" id="3.40.50.300">
    <property type="entry name" value="P-loop containing nucleotide triphosphate hydrolases"/>
    <property type="match status" value="1"/>
</dbReference>
<evidence type="ECO:0000256" key="3">
    <source>
        <dbReference type="ARBA" id="ARBA00022448"/>
    </source>
</evidence>
<keyword evidence="6" id="KW-0067">ATP-binding</keyword>
<dbReference type="RefSeq" id="WP_185003271.1">
    <property type="nucleotide sequence ID" value="NZ_BAAAUI010000032.1"/>
</dbReference>
<evidence type="ECO:0000256" key="4">
    <source>
        <dbReference type="ARBA" id="ARBA00022475"/>
    </source>
</evidence>
<dbReference type="InterPro" id="IPR003439">
    <property type="entry name" value="ABC_transporter-like_ATP-bd"/>
</dbReference>
<dbReference type="InterPro" id="IPR027417">
    <property type="entry name" value="P-loop_NTPase"/>
</dbReference>
<reference evidence="9 10" key="1">
    <citation type="submission" date="2020-08" db="EMBL/GenBank/DDBJ databases">
        <title>Sequencing the genomes of 1000 actinobacteria strains.</title>
        <authorList>
            <person name="Klenk H.-P."/>
        </authorList>
    </citation>
    <scope>NUCLEOTIDE SEQUENCE [LARGE SCALE GENOMIC DNA]</scope>
    <source>
        <strain evidence="9 10">DSM 44230</strain>
    </source>
</reference>
<dbReference type="CDD" id="cd03257">
    <property type="entry name" value="ABC_NikE_OppD_transporters"/>
    <property type="match status" value="1"/>
</dbReference>
<proteinExistence type="inferred from homology"/>
<dbReference type="Pfam" id="PF00005">
    <property type="entry name" value="ABC_tran"/>
    <property type="match status" value="1"/>
</dbReference>
<evidence type="ECO:0000256" key="1">
    <source>
        <dbReference type="ARBA" id="ARBA00004202"/>
    </source>
</evidence>
<dbReference type="InterPro" id="IPR003593">
    <property type="entry name" value="AAA+_ATPase"/>
</dbReference>
<evidence type="ECO:0000259" key="8">
    <source>
        <dbReference type="PROSITE" id="PS50893"/>
    </source>
</evidence>
<dbReference type="PROSITE" id="PS00211">
    <property type="entry name" value="ABC_TRANSPORTER_1"/>
    <property type="match status" value="1"/>
</dbReference>
<dbReference type="PROSITE" id="PS50893">
    <property type="entry name" value="ABC_TRANSPORTER_2"/>
    <property type="match status" value="1"/>
</dbReference>
<dbReference type="PANTHER" id="PTHR43297">
    <property type="entry name" value="OLIGOPEPTIDE TRANSPORT ATP-BINDING PROTEIN APPD"/>
    <property type="match status" value="1"/>
</dbReference>
<dbReference type="InterPro" id="IPR050388">
    <property type="entry name" value="ABC_Ni/Peptide_Import"/>
</dbReference>
<dbReference type="AlphaFoldDB" id="A0A7W7FSQ6"/>
<evidence type="ECO:0000313" key="9">
    <source>
        <dbReference type="EMBL" id="MBB4677301.1"/>
    </source>
</evidence>
<dbReference type="InterPro" id="IPR017871">
    <property type="entry name" value="ABC_transporter-like_CS"/>
</dbReference>
<evidence type="ECO:0000256" key="7">
    <source>
        <dbReference type="ARBA" id="ARBA00023136"/>
    </source>
</evidence>
<dbReference type="FunFam" id="3.40.50.300:FF:000016">
    <property type="entry name" value="Oligopeptide ABC transporter ATP-binding component"/>
    <property type="match status" value="1"/>
</dbReference>
<protein>
    <submittedName>
        <fullName evidence="9">ABC-type glutathione transport system ATPase component</fullName>
    </submittedName>
</protein>
<dbReference type="SMART" id="SM00382">
    <property type="entry name" value="AAA"/>
    <property type="match status" value="1"/>
</dbReference>
<comment type="similarity">
    <text evidence="2">Belongs to the ABC transporter superfamily.</text>
</comment>
<evidence type="ECO:0000256" key="2">
    <source>
        <dbReference type="ARBA" id="ARBA00005417"/>
    </source>
</evidence>
<dbReference type="EMBL" id="JACHMH010000001">
    <property type="protein sequence ID" value="MBB4677301.1"/>
    <property type="molecule type" value="Genomic_DNA"/>
</dbReference>
<organism evidence="9 10">
    <name type="scientific">Crossiella cryophila</name>
    <dbReference type="NCBI Taxonomy" id="43355"/>
    <lineage>
        <taxon>Bacteria</taxon>
        <taxon>Bacillati</taxon>
        <taxon>Actinomycetota</taxon>
        <taxon>Actinomycetes</taxon>
        <taxon>Pseudonocardiales</taxon>
        <taxon>Pseudonocardiaceae</taxon>
        <taxon>Crossiella</taxon>
    </lineage>
</organism>
<keyword evidence="7" id="KW-0472">Membrane</keyword>
<keyword evidence="3" id="KW-0813">Transport</keyword>
<feature type="domain" description="ABC transporter" evidence="8">
    <location>
        <begin position="4"/>
        <end position="251"/>
    </location>
</feature>
<gene>
    <name evidence="9" type="ORF">HNR67_003419</name>
</gene>
<dbReference type="SUPFAM" id="SSF52540">
    <property type="entry name" value="P-loop containing nucleoside triphosphate hydrolases"/>
    <property type="match status" value="1"/>
</dbReference>
<dbReference type="PANTHER" id="PTHR43297:SF2">
    <property type="entry name" value="DIPEPTIDE TRANSPORT ATP-BINDING PROTEIN DPPD"/>
    <property type="match status" value="1"/>
</dbReference>
<name>A0A7W7FSQ6_9PSEU</name>
<keyword evidence="5" id="KW-0547">Nucleotide-binding</keyword>
<keyword evidence="4" id="KW-1003">Cell membrane</keyword>
<dbReference type="GO" id="GO:0005886">
    <property type="term" value="C:plasma membrane"/>
    <property type="evidence" value="ECO:0007669"/>
    <property type="project" value="UniProtKB-SubCell"/>
</dbReference>
<keyword evidence="10" id="KW-1185">Reference proteome</keyword>
<evidence type="ECO:0000256" key="6">
    <source>
        <dbReference type="ARBA" id="ARBA00022840"/>
    </source>
</evidence>
<dbReference type="Proteomes" id="UP000533598">
    <property type="component" value="Unassembled WGS sequence"/>
</dbReference>
<dbReference type="GO" id="GO:0005524">
    <property type="term" value="F:ATP binding"/>
    <property type="evidence" value="ECO:0007669"/>
    <property type="project" value="UniProtKB-KW"/>
</dbReference>
<evidence type="ECO:0000256" key="5">
    <source>
        <dbReference type="ARBA" id="ARBA00022741"/>
    </source>
</evidence>